<dbReference type="Pfam" id="PF13513">
    <property type="entry name" value="HEAT_EZ"/>
    <property type="match status" value="1"/>
</dbReference>
<sequence length="577" mass="65491">MILNLCRRRQLQVEEFKELLPHLIPRFLSVMAYKDNDVSLLENNEVHDADSSNVRSLRKGGAKTFHMLSHVFGNIMVQTLTPIIVTKLSRSDDETWKEREAIVFALGIIAEGCVPYFYPHLPELVAILLPLLDDKFPLIRRISCWTLSRYGIYLPKSYEQFKKVLAGLLRKLLDNNKRVEKAACSAFTTLVKDAGVDLVKYLEVMLEHIICAFGTSKRENIGIVYAAIKTLPMVVREELITKPGYLEIMISSLVAKWEQLSKSDKDLYPMSECFISISQALGVRFAPFALHVFHRCMDIIQIQQLAKVGFALAGAQYDKEFIIHSLDFLYDLAGGLKSEIESLVSQSNLRDMLIKYCMDEAADVREKAFALMAALARVLPVYLQPRLREFLEIASQQLIRENVIRENLYVTTNACWAIGELAVKVREEVSPIVENVVSSLGWILRLGEGVNKALGEISAITLGRLAWIRPDLVAPRMEHFVKPWCKKLSKLYDGTKKEDAFRGLCAAVKLNPSGVAYSGHFICEAIASWHEIKSEDLQKEVSQVLNVFKNMLGRSSWEKYISSLDPLVKERLARYKV</sequence>
<protein>
    <submittedName>
        <fullName evidence="7">Transportin-1-like</fullName>
    </submittedName>
</protein>
<dbReference type="InterPro" id="IPR016024">
    <property type="entry name" value="ARM-type_fold"/>
</dbReference>
<dbReference type="RefSeq" id="XP_010468670.1">
    <property type="nucleotide sequence ID" value="XM_010470368.1"/>
</dbReference>
<keyword evidence="5" id="KW-0653">Protein transport</keyword>
<proteinExistence type="predicted"/>
<dbReference type="SUPFAM" id="SSF48371">
    <property type="entry name" value="ARM repeat"/>
    <property type="match status" value="1"/>
</dbReference>
<reference evidence="6" key="1">
    <citation type="journal article" date="2014" name="Nat. Commun.">
        <title>The emerging biofuel crop Camelina sativa retains a highly undifferentiated hexaploid genome structure.</title>
        <authorList>
            <person name="Kagale S."/>
            <person name="Koh C."/>
            <person name="Nixon J."/>
            <person name="Bollina V."/>
            <person name="Clarke W.E."/>
            <person name="Tuteja R."/>
            <person name="Spillane C."/>
            <person name="Robinson S.J."/>
            <person name="Links M.G."/>
            <person name="Clarke C."/>
            <person name="Higgins E.E."/>
            <person name="Huebert T."/>
            <person name="Sharpe A.G."/>
            <person name="Parkin I.A."/>
        </authorList>
    </citation>
    <scope>NUCLEOTIDE SEQUENCE [LARGE SCALE GENOMIC DNA]</scope>
    <source>
        <strain evidence="6">cv. DH55</strain>
    </source>
</reference>
<dbReference type="Gene3D" id="1.25.10.10">
    <property type="entry name" value="Leucine-rich Repeat Variant"/>
    <property type="match status" value="1"/>
</dbReference>
<dbReference type="InterPro" id="IPR040122">
    <property type="entry name" value="Importin_beta"/>
</dbReference>
<evidence type="ECO:0000313" key="6">
    <source>
        <dbReference type="Proteomes" id="UP000694864"/>
    </source>
</evidence>
<evidence type="ECO:0000256" key="2">
    <source>
        <dbReference type="ARBA" id="ARBA00022448"/>
    </source>
</evidence>
<reference evidence="7" key="2">
    <citation type="submission" date="2025-08" db="UniProtKB">
        <authorList>
            <consortium name="RefSeq"/>
        </authorList>
    </citation>
    <scope>IDENTIFICATION</scope>
    <source>
        <tissue evidence="7">Leaf</tissue>
    </source>
</reference>
<keyword evidence="6" id="KW-1185">Reference proteome</keyword>
<dbReference type="GeneID" id="104748773"/>
<evidence type="ECO:0000256" key="5">
    <source>
        <dbReference type="ARBA" id="ARBA00022927"/>
    </source>
</evidence>
<organism evidence="6 7">
    <name type="scientific">Camelina sativa</name>
    <name type="common">False flax</name>
    <name type="synonym">Myagrum sativum</name>
    <dbReference type="NCBI Taxonomy" id="90675"/>
    <lineage>
        <taxon>Eukaryota</taxon>
        <taxon>Viridiplantae</taxon>
        <taxon>Streptophyta</taxon>
        <taxon>Embryophyta</taxon>
        <taxon>Tracheophyta</taxon>
        <taxon>Spermatophyta</taxon>
        <taxon>Magnoliopsida</taxon>
        <taxon>eudicotyledons</taxon>
        <taxon>Gunneridae</taxon>
        <taxon>Pentapetalae</taxon>
        <taxon>rosids</taxon>
        <taxon>malvids</taxon>
        <taxon>Brassicales</taxon>
        <taxon>Brassicaceae</taxon>
        <taxon>Camelineae</taxon>
        <taxon>Camelina</taxon>
    </lineage>
</organism>
<evidence type="ECO:0000256" key="3">
    <source>
        <dbReference type="ARBA" id="ARBA00022490"/>
    </source>
</evidence>
<dbReference type="InterPro" id="IPR011989">
    <property type="entry name" value="ARM-like"/>
</dbReference>
<name>A0ABM0WBK8_CAMSA</name>
<comment type="subcellular location">
    <subcellularLocation>
        <location evidence="1">Cytoplasm</location>
    </subcellularLocation>
</comment>
<evidence type="ECO:0000256" key="4">
    <source>
        <dbReference type="ARBA" id="ARBA00022737"/>
    </source>
</evidence>
<accession>A0ABM0WBK8</accession>
<gene>
    <name evidence="7" type="primary">LOC104748773</name>
</gene>
<evidence type="ECO:0000313" key="7">
    <source>
        <dbReference type="RefSeq" id="XP_010468670.1"/>
    </source>
</evidence>
<evidence type="ECO:0000256" key="1">
    <source>
        <dbReference type="ARBA" id="ARBA00004496"/>
    </source>
</evidence>
<keyword evidence="2" id="KW-0813">Transport</keyword>
<dbReference type="PANTHER" id="PTHR10527">
    <property type="entry name" value="IMPORTIN BETA"/>
    <property type="match status" value="1"/>
</dbReference>
<keyword evidence="3" id="KW-0963">Cytoplasm</keyword>
<dbReference type="Proteomes" id="UP000694864">
    <property type="component" value="Chromosome 15"/>
</dbReference>
<keyword evidence="4" id="KW-0677">Repeat</keyword>